<evidence type="ECO:0000256" key="4">
    <source>
        <dbReference type="ARBA" id="ARBA00023136"/>
    </source>
</evidence>
<evidence type="ECO:0000313" key="6">
    <source>
        <dbReference type="EMBL" id="MBE9391019.1"/>
    </source>
</evidence>
<feature type="transmembrane region" description="Helical" evidence="5">
    <location>
        <begin position="480"/>
        <end position="502"/>
    </location>
</feature>
<dbReference type="PANTHER" id="PTHR47547">
    <property type="match status" value="1"/>
</dbReference>
<feature type="transmembrane region" description="Helical" evidence="5">
    <location>
        <begin position="59"/>
        <end position="85"/>
    </location>
</feature>
<organism evidence="6 7">
    <name type="scientific">Fervidicoccus fontis</name>
    <dbReference type="NCBI Taxonomy" id="683846"/>
    <lineage>
        <taxon>Archaea</taxon>
        <taxon>Thermoproteota</taxon>
        <taxon>Thermoprotei</taxon>
        <taxon>Fervidicoccales</taxon>
        <taxon>Fervidicoccaceae</taxon>
        <taxon>Fervidicoccus</taxon>
    </lineage>
</organism>
<keyword evidence="4 5" id="KW-0472">Membrane</keyword>
<evidence type="ECO:0000256" key="5">
    <source>
        <dbReference type="SAM" id="Phobius"/>
    </source>
</evidence>
<dbReference type="Proteomes" id="UP000652307">
    <property type="component" value="Unassembled WGS sequence"/>
</dbReference>
<evidence type="ECO:0000256" key="3">
    <source>
        <dbReference type="ARBA" id="ARBA00022989"/>
    </source>
</evidence>
<dbReference type="Gene3D" id="1.20.1740.10">
    <property type="entry name" value="Amino acid/polyamine transporter I"/>
    <property type="match status" value="1"/>
</dbReference>
<feature type="transmembrane region" description="Helical" evidence="5">
    <location>
        <begin position="367"/>
        <end position="384"/>
    </location>
</feature>
<dbReference type="GO" id="GO:0016020">
    <property type="term" value="C:membrane"/>
    <property type="evidence" value="ECO:0007669"/>
    <property type="project" value="UniProtKB-SubCell"/>
</dbReference>
<feature type="transmembrane region" description="Helical" evidence="5">
    <location>
        <begin position="543"/>
        <end position="562"/>
    </location>
</feature>
<dbReference type="RefSeq" id="WP_193803515.1">
    <property type="nucleotide sequence ID" value="NZ_JADEZV010000001.1"/>
</dbReference>
<dbReference type="InterPro" id="IPR052962">
    <property type="entry name" value="AA_Transporter_AGT"/>
</dbReference>
<keyword evidence="3 5" id="KW-1133">Transmembrane helix</keyword>
<gene>
    <name evidence="6" type="ORF">IOK49_02865</name>
</gene>
<feature type="transmembrane region" description="Helical" evidence="5">
    <location>
        <begin position="26"/>
        <end position="47"/>
    </location>
</feature>
<feature type="transmembrane region" description="Helical" evidence="5">
    <location>
        <begin position="251"/>
        <end position="281"/>
    </location>
</feature>
<feature type="transmembrane region" description="Helical" evidence="5">
    <location>
        <begin position="180"/>
        <end position="198"/>
    </location>
</feature>
<accession>A0A843AHF5</accession>
<name>A0A843AHF5_9CREN</name>
<keyword evidence="2 5" id="KW-0812">Transmembrane</keyword>
<proteinExistence type="predicted"/>
<comment type="caution">
    <text evidence="6">The sequence shown here is derived from an EMBL/GenBank/DDBJ whole genome shotgun (WGS) entry which is preliminary data.</text>
</comment>
<reference evidence="6" key="1">
    <citation type="submission" date="2020-10" db="EMBL/GenBank/DDBJ databases">
        <title>Fervidococcus fontis strain 3639Fd - the first crenarchaeon capable of growth on lipids.</title>
        <authorList>
            <person name="Kochetkova T.V."/>
            <person name="Elcheninov A.G."/>
            <person name="Toschakov S.V."/>
            <person name="Kublanov I.V."/>
        </authorList>
    </citation>
    <scope>NUCLEOTIDE SEQUENCE</scope>
    <source>
        <strain evidence="6">3639Fd</strain>
    </source>
</reference>
<feature type="transmembrane region" description="Helical" evidence="5">
    <location>
        <begin position="425"/>
        <end position="444"/>
    </location>
</feature>
<protein>
    <submittedName>
        <fullName evidence="6">APC family permease</fullName>
    </submittedName>
</protein>
<feature type="transmembrane region" description="Helical" evidence="5">
    <location>
        <begin position="450"/>
        <end position="468"/>
    </location>
</feature>
<feature type="transmembrane region" description="Helical" evidence="5">
    <location>
        <begin position="390"/>
        <end position="413"/>
    </location>
</feature>
<dbReference type="AlphaFoldDB" id="A0A843AHF5"/>
<evidence type="ECO:0000256" key="1">
    <source>
        <dbReference type="ARBA" id="ARBA00004141"/>
    </source>
</evidence>
<comment type="subcellular location">
    <subcellularLocation>
        <location evidence="1">Membrane</location>
        <topology evidence="1">Multi-pass membrane protein</topology>
    </subcellularLocation>
</comment>
<evidence type="ECO:0000313" key="7">
    <source>
        <dbReference type="Proteomes" id="UP000652307"/>
    </source>
</evidence>
<dbReference type="PANTHER" id="PTHR47547:SF1">
    <property type="entry name" value="ASPARTATE-PROTON SYMPORTER"/>
    <property type="match status" value="1"/>
</dbReference>
<feature type="transmembrane region" description="Helical" evidence="5">
    <location>
        <begin position="508"/>
        <end position="531"/>
    </location>
</feature>
<feature type="transmembrane region" description="Helical" evidence="5">
    <location>
        <begin position="106"/>
        <end position="129"/>
    </location>
</feature>
<dbReference type="GO" id="GO:0022857">
    <property type="term" value="F:transmembrane transporter activity"/>
    <property type="evidence" value="ECO:0007669"/>
    <property type="project" value="InterPro"/>
</dbReference>
<sequence length="610" mass="67179">MDNPSNNSSSEKTQTEKSSQPKLKKVLTFTDIFLVSLTGMIGSAWLFSALGALNYMGPAAILSWIVAAILFVFMIVTFAELGGLFPYSGGIARYNHYTHGPISNFFLSWAYLISSITTSPVEAVAIVEYSSAWLKWAWNPEKNVLTPEGMGLAALLIIFFFIIQYIGVSTYQWFNRIITALKFVIPVLTIILIFTMYFDGRNFMGLPGGFFPFGAASILTGSIISGVVFAYEGFEEGLMYAGEAKNPQRDVPLGIITALFVVAAIYILLQVAYIGGINWSAARVSPGDWTGLYNAWGSSPFYYELVSTGVPLLVGFAVIIAIDAILSPAGTFAAYVGSTARQIFAMAKIGYLPEIFGSIHKKYRTPWVALIFSTIIAIIFLMPFPTWYSIMSVSVSAAVYSYMTGGITAHALKKLVPDLKRPYKTPFWQLFYPAAFVVASLFVYWSGWSVVNVIIEVLLIGLPLLFLGPYGKKLSVSRSFIYAISLFVWIATGSAIGLYYYVLDGMGIQGFIIYWSLVSLIQIITLSLIWLKTKSPDIKASSWLIIYNIVIGIVSYIGSLGALSSPLLPVPYDIIVMIIVSLLVYYIGLKVAYKTEDLEKIEKTGIVPEE</sequence>
<feature type="transmembrane region" description="Helical" evidence="5">
    <location>
        <begin position="574"/>
        <end position="593"/>
    </location>
</feature>
<dbReference type="EMBL" id="JADEZV010000001">
    <property type="protein sequence ID" value="MBE9391019.1"/>
    <property type="molecule type" value="Genomic_DNA"/>
</dbReference>
<dbReference type="InterPro" id="IPR002293">
    <property type="entry name" value="AA/rel_permease1"/>
</dbReference>
<dbReference type="Pfam" id="PF13520">
    <property type="entry name" value="AA_permease_2"/>
    <property type="match status" value="1"/>
</dbReference>
<evidence type="ECO:0000256" key="2">
    <source>
        <dbReference type="ARBA" id="ARBA00022692"/>
    </source>
</evidence>
<feature type="transmembrane region" description="Helical" evidence="5">
    <location>
        <begin position="210"/>
        <end position="231"/>
    </location>
</feature>
<feature type="transmembrane region" description="Helical" evidence="5">
    <location>
        <begin position="149"/>
        <end position="168"/>
    </location>
</feature>